<evidence type="ECO:0000313" key="2">
    <source>
        <dbReference type="EMBL" id="KAJ0971783.1"/>
    </source>
</evidence>
<dbReference type="AlphaFoldDB" id="A0A9D5CFL2"/>
<reference evidence="2" key="2">
    <citation type="journal article" date="2022" name="Hortic Res">
        <title>The genome of Dioscorea zingiberensis sheds light on the biosynthesis, origin and evolution of the medicinally important diosgenin saponins.</title>
        <authorList>
            <person name="Li Y."/>
            <person name="Tan C."/>
            <person name="Li Z."/>
            <person name="Guo J."/>
            <person name="Li S."/>
            <person name="Chen X."/>
            <person name="Wang C."/>
            <person name="Dai X."/>
            <person name="Yang H."/>
            <person name="Song W."/>
            <person name="Hou L."/>
            <person name="Xu J."/>
            <person name="Tong Z."/>
            <person name="Xu A."/>
            <person name="Yuan X."/>
            <person name="Wang W."/>
            <person name="Yang Q."/>
            <person name="Chen L."/>
            <person name="Sun Z."/>
            <person name="Wang K."/>
            <person name="Pan B."/>
            <person name="Chen J."/>
            <person name="Bao Y."/>
            <person name="Liu F."/>
            <person name="Qi X."/>
            <person name="Gang D.R."/>
            <person name="Wen J."/>
            <person name="Li J."/>
        </authorList>
    </citation>
    <scope>NUCLEOTIDE SEQUENCE</scope>
    <source>
        <strain evidence="2">Dzin_1.0</strain>
    </source>
</reference>
<dbReference type="SUPFAM" id="SSF46565">
    <property type="entry name" value="Chaperone J-domain"/>
    <property type="match status" value="1"/>
</dbReference>
<sequence length="180" mass="20471">MAGYFFPQIKIRRRARPPLSNSIPPSLPALSRSQPLRPDPTSAPDLLLVASSHPPSSTPAIPAHRTKGNNKGRNLALLLPLLRSKSRDRNRSPEYHPDVCKGSNCGVQFHRINEAYDIMMKSLREGEEEEQEAGQDSWCHDDDDDQMRGMYDSSWELWEEWMGWEGAGILDYTSHINPYI</sequence>
<name>A0A9D5CFL2_9LILI</name>
<proteinExistence type="predicted"/>
<keyword evidence="3" id="KW-1185">Reference proteome</keyword>
<evidence type="ECO:0000256" key="1">
    <source>
        <dbReference type="SAM" id="MobiDB-lite"/>
    </source>
</evidence>
<feature type="region of interest" description="Disordered" evidence="1">
    <location>
        <begin position="125"/>
        <end position="145"/>
    </location>
</feature>
<feature type="region of interest" description="Disordered" evidence="1">
    <location>
        <begin position="16"/>
        <end position="70"/>
    </location>
</feature>
<protein>
    <recommendedName>
        <fullName evidence="4">J domain-containing protein</fullName>
    </recommendedName>
</protein>
<comment type="caution">
    <text evidence="2">The sequence shown here is derived from an EMBL/GenBank/DDBJ whole genome shotgun (WGS) entry which is preliminary data.</text>
</comment>
<evidence type="ECO:0008006" key="4">
    <source>
        <dbReference type="Google" id="ProtNLM"/>
    </source>
</evidence>
<dbReference type="EMBL" id="JAGGNH010000005">
    <property type="protein sequence ID" value="KAJ0971783.1"/>
    <property type="molecule type" value="Genomic_DNA"/>
</dbReference>
<dbReference type="OrthoDB" id="552049at2759"/>
<dbReference type="InterPro" id="IPR036869">
    <property type="entry name" value="J_dom_sf"/>
</dbReference>
<dbReference type="Proteomes" id="UP001085076">
    <property type="component" value="Miscellaneous, Linkage group lg05"/>
</dbReference>
<evidence type="ECO:0000313" key="3">
    <source>
        <dbReference type="Proteomes" id="UP001085076"/>
    </source>
</evidence>
<organism evidence="2 3">
    <name type="scientific">Dioscorea zingiberensis</name>
    <dbReference type="NCBI Taxonomy" id="325984"/>
    <lineage>
        <taxon>Eukaryota</taxon>
        <taxon>Viridiplantae</taxon>
        <taxon>Streptophyta</taxon>
        <taxon>Embryophyta</taxon>
        <taxon>Tracheophyta</taxon>
        <taxon>Spermatophyta</taxon>
        <taxon>Magnoliopsida</taxon>
        <taxon>Liliopsida</taxon>
        <taxon>Dioscoreales</taxon>
        <taxon>Dioscoreaceae</taxon>
        <taxon>Dioscorea</taxon>
    </lineage>
</organism>
<gene>
    <name evidence="2" type="ORF">J5N97_019742</name>
</gene>
<accession>A0A9D5CFL2</accession>
<reference evidence="2" key="1">
    <citation type="submission" date="2021-03" db="EMBL/GenBank/DDBJ databases">
        <authorList>
            <person name="Li Z."/>
            <person name="Yang C."/>
        </authorList>
    </citation>
    <scope>NUCLEOTIDE SEQUENCE</scope>
    <source>
        <strain evidence="2">Dzin_1.0</strain>
        <tissue evidence="2">Leaf</tissue>
    </source>
</reference>
<feature type="compositionally biased region" description="Low complexity" evidence="1">
    <location>
        <begin position="17"/>
        <end position="31"/>
    </location>
</feature>